<dbReference type="GO" id="GO:0070497">
    <property type="term" value="F:6-carboxytetrahydropterin synthase activity"/>
    <property type="evidence" value="ECO:0007669"/>
    <property type="project" value="UniProtKB-EC"/>
</dbReference>
<comment type="catalytic activity">
    <reaction evidence="4 5">
        <text>7,8-dihydroneopterin 3'-triphosphate + H2O = 6-carboxy-5,6,7,8-tetrahydropterin + triphosphate + acetaldehyde + 2 H(+)</text>
        <dbReference type="Rhea" id="RHEA:27966"/>
        <dbReference type="ChEBI" id="CHEBI:15343"/>
        <dbReference type="ChEBI" id="CHEBI:15377"/>
        <dbReference type="ChEBI" id="CHEBI:15378"/>
        <dbReference type="ChEBI" id="CHEBI:18036"/>
        <dbReference type="ChEBI" id="CHEBI:58462"/>
        <dbReference type="ChEBI" id="CHEBI:61032"/>
        <dbReference type="EC" id="4.1.2.50"/>
    </reaction>
</comment>
<feature type="binding site" evidence="7">
    <location>
        <position position="14"/>
    </location>
    <ligand>
        <name>Zn(2+)</name>
        <dbReference type="ChEBI" id="CHEBI:29105"/>
    </ligand>
</feature>
<evidence type="ECO:0000256" key="1">
    <source>
        <dbReference type="ARBA" id="ARBA00005061"/>
    </source>
</evidence>
<protein>
    <recommendedName>
        <fullName evidence="3 5">6-carboxy-5,6,7,8-tetrahydropterin synthase</fullName>
        <ecNumber evidence="5">4.-.-.-</ecNumber>
    </recommendedName>
</protein>
<reference evidence="8 11" key="2">
    <citation type="submission" date="2016-11" db="EMBL/GenBank/DDBJ databases">
        <title>Genomic analysis of Caldithrix abyssi and proposal of a novel bacterial phylum Caldithrichaeota.</title>
        <authorList>
            <person name="Kublanov I."/>
            <person name="Sigalova O."/>
            <person name="Gavrilov S."/>
            <person name="Lebedinsky A."/>
            <person name="Ivanova N."/>
            <person name="Daum C."/>
            <person name="Reddy T."/>
            <person name="Klenk H.P."/>
            <person name="Goker M."/>
            <person name="Reva O."/>
            <person name="Miroshnichenko M."/>
            <person name="Kyprides N."/>
            <person name="Woyke T."/>
            <person name="Gelfand M."/>
        </authorList>
    </citation>
    <scope>NUCLEOTIDE SEQUENCE [LARGE SCALE GENOMIC DNA]</scope>
    <source>
        <strain evidence="8 11">LF13</strain>
    </source>
</reference>
<dbReference type="KEGG" id="caby:Cabys_1333"/>
<dbReference type="RefSeq" id="WP_006929362.1">
    <property type="nucleotide sequence ID" value="NZ_CM001402.1"/>
</dbReference>
<evidence type="ECO:0000256" key="2">
    <source>
        <dbReference type="ARBA" id="ARBA00008900"/>
    </source>
</evidence>
<keyword evidence="10" id="KW-1185">Reference proteome</keyword>
<proteinExistence type="inferred from homology"/>
<feature type="binding site" evidence="7">
    <location>
        <position position="27"/>
    </location>
    <ligand>
        <name>Zn(2+)</name>
        <dbReference type="ChEBI" id="CHEBI:29105"/>
    </ligand>
</feature>
<dbReference type="Proteomes" id="UP000183868">
    <property type="component" value="Chromosome"/>
</dbReference>
<name>H1XNF1_CALAY</name>
<dbReference type="InterPro" id="IPR007115">
    <property type="entry name" value="6-PTP_synth/QueD"/>
</dbReference>
<sequence>MYQLSIDLMFSASHHLRGYEGPCQRIHGHNWKVQVVVKSKRVDSIGMVIDFKDLSDLAWQVVGKFDHQMVNDIAPFDQINPTAENLSRYFFKEIARLLPDGVEMQAIRLWETPKYMIEYTE</sequence>
<reference evidence="9 10" key="1">
    <citation type="submission" date="2011-09" db="EMBL/GenBank/DDBJ databases">
        <title>The permanent draft genome of Caldithrix abyssi DSM 13497.</title>
        <authorList>
            <consortium name="US DOE Joint Genome Institute (JGI-PGF)"/>
            <person name="Lucas S."/>
            <person name="Han J."/>
            <person name="Lapidus A."/>
            <person name="Bruce D."/>
            <person name="Goodwin L."/>
            <person name="Pitluck S."/>
            <person name="Peters L."/>
            <person name="Kyrpides N."/>
            <person name="Mavromatis K."/>
            <person name="Ivanova N."/>
            <person name="Mikhailova N."/>
            <person name="Chertkov O."/>
            <person name="Detter J.C."/>
            <person name="Tapia R."/>
            <person name="Han C."/>
            <person name="Land M."/>
            <person name="Hauser L."/>
            <person name="Markowitz V."/>
            <person name="Cheng J.-F."/>
            <person name="Hugenholtz P."/>
            <person name="Woyke T."/>
            <person name="Wu D."/>
            <person name="Spring S."/>
            <person name="Brambilla E."/>
            <person name="Klenk H.-P."/>
            <person name="Eisen J.A."/>
        </authorList>
    </citation>
    <scope>NUCLEOTIDE SEQUENCE [LARGE SCALE GENOMIC DNA]</scope>
    <source>
        <strain evidence="9 10">DSM 13497</strain>
    </source>
</reference>
<feature type="binding site" evidence="7">
    <location>
        <position position="29"/>
    </location>
    <ligand>
        <name>Zn(2+)</name>
        <dbReference type="ChEBI" id="CHEBI:29105"/>
    </ligand>
</feature>
<evidence type="ECO:0000256" key="3">
    <source>
        <dbReference type="ARBA" id="ARBA00018141"/>
    </source>
</evidence>
<dbReference type="InterPro" id="IPR038418">
    <property type="entry name" value="6-PTP_synth/QueD_sf"/>
</dbReference>
<evidence type="ECO:0000256" key="4">
    <source>
        <dbReference type="ARBA" id="ARBA00048807"/>
    </source>
</evidence>
<feature type="active site" description="Charge relay system" evidence="6">
    <location>
        <position position="111"/>
    </location>
</feature>
<dbReference type="eggNOG" id="COG0720">
    <property type="taxonomic scope" value="Bacteria"/>
</dbReference>
<keyword evidence="5" id="KW-0671">Queuosine biosynthesis</keyword>
<evidence type="ECO:0000256" key="7">
    <source>
        <dbReference type="PIRSR" id="PIRSR006113-2"/>
    </source>
</evidence>
<comment type="pathway">
    <text evidence="1 5">Purine metabolism; 7-cyano-7-deazaguanine biosynthesis.</text>
</comment>
<evidence type="ECO:0000313" key="8">
    <source>
        <dbReference type="EMBL" id="APF18082.1"/>
    </source>
</evidence>
<dbReference type="PANTHER" id="PTHR12589:SF8">
    <property type="entry name" value="6-CARBOXY-5,6,7,8-TETRAHYDROPTERIN SYNTHASE"/>
    <property type="match status" value="1"/>
</dbReference>
<dbReference type="SUPFAM" id="SSF55620">
    <property type="entry name" value="Tetrahydrobiopterin biosynthesis enzymes-like"/>
    <property type="match status" value="1"/>
</dbReference>
<keyword evidence="5" id="KW-0456">Lyase</keyword>
<dbReference type="OrthoDB" id="9804698at2"/>
<dbReference type="PANTHER" id="PTHR12589">
    <property type="entry name" value="PYRUVOYL TETRAHYDROBIOPTERIN SYNTHASE"/>
    <property type="match status" value="1"/>
</dbReference>
<evidence type="ECO:0000313" key="9">
    <source>
        <dbReference type="EMBL" id="EHO42122.1"/>
    </source>
</evidence>
<keyword evidence="5 7" id="KW-0479">Metal-binding</keyword>
<dbReference type="Pfam" id="PF01242">
    <property type="entry name" value="PTPS"/>
    <property type="match status" value="1"/>
</dbReference>
<evidence type="ECO:0000313" key="11">
    <source>
        <dbReference type="Proteomes" id="UP000183868"/>
    </source>
</evidence>
<dbReference type="NCBIfam" id="TIGR03367">
    <property type="entry name" value="queuosine_QueD"/>
    <property type="match status" value="1"/>
</dbReference>
<evidence type="ECO:0000313" key="10">
    <source>
        <dbReference type="Proteomes" id="UP000004671"/>
    </source>
</evidence>
<dbReference type="EMBL" id="CP018099">
    <property type="protein sequence ID" value="APF18082.1"/>
    <property type="molecule type" value="Genomic_DNA"/>
</dbReference>
<feature type="active site" description="Charge relay system" evidence="6">
    <location>
        <position position="67"/>
    </location>
</feature>
<dbReference type="HOGENOM" id="CLU_111016_6_3_0"/>
<dbReference type="STRING" id="880073.Cabys_1333"/>
<dbReference type="GO" id="GO:0008616">
    <property type="term" value="P:tRNA queuosine(34) biosynthetic process"/>
    <property type="evidence" value="ECO:0007669"/>
    <property type="project" value="UniProtKB-KW"/>
</dbReference>
<dbReference type="Proteomes" id="UP000004671">
    <property type="component" value="Chromosome"/>
</dbReference>
<evidence type="ECO:0000256" key="5">
    <source>
        <dbReference type="PIRNR" id="PIRNR006113"/>
    </source>
</evidence>
<dbReference type="PaxDb" id="880073-Calab_2512"/>
<comment type="cofactor">
    <cofactor evidence="5 7">
        <name>Zn(2+)</name>
        <dbReference type="ChEBI" id="CHEBI:29105"/>
    </cofactor>
    <text evidence="5 7">Binds 1 zinc ion per subunit.</text>
</comment>
<gene>
    <name evidence="8" type="ORF">Cabys_1333</name>
    <name evidence="9" type="ORF">Calab_2512</name>
</gene>
<comment type="similarity">
    <text evidence="2 5">Belongs to the PTPS family. QueD subfamily.</text>
</comment>
<accession>H1XNF1</accession>
<feature type="active site" description="Proton acceptor" evidence="6">
    <location>
        <position position="23"/>
    </location>
</feature>
<dbReference type="EC" id="4.-.-.-" evidence="5"/>
<keyword evidence="5 7" id="KW-0862">Zinc</keyword>
<dbReference type="PIRSF" id="PIRSF006113">
    <property type="entry name" value="PTP_synth"/>
    <property type="match status" value="1"/>
</dbReference>
<dbReference type="InParanoid" id="H1XNF1"/>
<dbReference type="AlphaFoldDB" id="H1XNF1"/>
<dbReference type="Gene3D" id="3.30.479.10">
    <property type="entry name" value="6-pyruvoyl tetrahydropterin synthase/QueD"/>
    <property type="match status" value="1"/>
</dbReference>
<dbReference type="UniPathway" id="UPA00391"/>
<organism evidence="9 10">
    <name type="scientific">Caldithrix abyssi DSM 13497</name>
    <dbReference type="NCBI Taxonomy" id="880073"/>
    <lineage>
        <taxon>Bacteria</taxon>
        <taxon>Pseudomonadati</taxon>
        <taxon>Calditrichota</taxon>
        <taxon>Calditrichia</taxon>
        <taxon>Calditrichales</taxon>
        <taxon>Calditrichaceae</taxon>
        <taxon>Caldithrix</taxon>
    </lineage>
</organism>
<evidence type="ECO:0000256" key="6">
    <source>
        <dbReference type="PIRSR" id="PIRSR006113-1"/>
    </source>
</evidence>
<dbReference type="GO" id="GO:0046872">
    <property type="term" value="F:metal ion binding"/>
    <property type="evidence" value="ECO:0007669"/>
    <property type="project" value="UniProtKB-KW"/>
</dbReference>
<dbReference type="EMBL" id="CM001402">
    <property type="protein sequence ID" value="EHO42122.1"/>
    <property type="molecule type" value="Genomic_DNA"/>
</dbReference>